<dbReference type="SUPFAM" id="SSF50978">
    <property type="entry name" value="WD40 repeat-like"/>
    <property type="match status" value="1"/>
</dbReference>
<dbReference type="PANTHER" id="PTHR13211">
    <property type="entry name" value="TELOMERASE CAJAL BODY PROTEIN 1"/>
    <property type="match status" value="1"/>
</dbReference>
<dbReference type="InterPro" id="IPR051150">
    <property type="entry name" value="SWT21/TCAB1_mRNA_Telomere"/>
</dbReference>
<proteinExistence type="predicted"/>
<dbReference type="Gene3D" id="2.130.10.10">
    <property type="entry name" value="YVTN repeat-like/Quinoprotein amine dehydrogenase"/>
    <property type="match status" value="1"/>
</dbReference>
<dbReference type="InterPro" id="IPR015943">
    <property type="entry name" value="WD40/YVTN_repeat-like_dom_sf"/>
</dbReference>
<protein>
    <submittedName>
        <fullName evidence="1">Telomerase Cajal body protein 1</fullName>
    </submittedName>
</protein>
<dbReference type="Proteomes" id="UP001497744">
    <property type="component" value="Unassembled WGS sequence"/>
</dbReference>
<evidence type="ECO:0000313" key="2">
    <source>
        <dbReference type="Proteomes" id="UP001497744"/>
    </source>
</evidence>
<dbReference type="InterPro" id="IPR001680">
    <property type="entry name" value="WD40_rpt"/>
</dbReference>
<sequence>MNCSAADFATAVKPKLSAKPQVTESPIAHIECHEDIRDVCFFPNFKHSDPDSCCLLTASRGNPVRLHDTHTGKQHFTYKAIDLREELAETYSLDFHPLGKYFIAGSRGAIYVFDIETPGKAIEMRTLHTNHGKKFGIVAAMNHNPFSPTIYACGDYSAAIGVFDHNESRQRSLFGAFIDSAHRMGPITQIKWLSEHVFLAGSRTDVFIRAFDIRGTTTTPAIRFKRPSTSNQKISFDIQNGTVVSGTSEGEVVAYDTATAEVKMKRTVAKTAIATAQFHPNLPILLTASGTRTFPSSYNDSDDDVCQDSAVMLWYVSEDDAFKALSTHSDN</sequence>
<gene>
    <name evidence="1" type="ORF">BcabD6B2_49700</name>
</gene>
<reference evidence="1 2" key="1">
    <citation type="submission" date="2021-06" db="EMBL/GenBank/DDBJ databases">
        <title>Genome sequence of Babesia caballi.</title>
        <authorList>
            <person name="Yamagishi J."/>
            <person name="Kidaka T."/>
            <person name="Ochi A."/>
        </authorList>
    </citation>
    <scope>NUCLEOTIDE SEQUENCE [LARGE SCALE GENOMIC DNA]</scope>
    <source>
        <strain evidence="1">USDA-D6B2</strain>
    </source>
</reference>
<dbReference type="RefSeq" id="XP_067717604.1">
    <property type="nucleotide sequence ID" value="XM_067861503.1"/>
</dbReference>
<organism evidence="1 2">
    <name type="scientific">Babesia caballi</name>
    <dbReference type="NCBI Taxonomy" id="5871"/>
    <lineage>
        <taxon>Eukaryota</taxon>
        <taxon>Sar</taxon>
        <taxon>Alveolata</taxon>
        <taxon>Apicomplexa</taxon>
        <taxon>Aconoidasida</taxon>
        <taxon>Piroplasmida</taxon>
        <taxon>Babesiidae</taxon>
        <taxon>Babesia</taxon>
    </lineage>
</organism>
<comment type="caution">
    <text evidence="1">The sequence shown here is derived from an EMBL/GenBank/DDBJ whole genome shotgun (WGS) entry which is preliminary data.</text>
</comment>
<keyword evidence="2" id="KW-1185">Reference proteome</keyword>
<dbReference type="AlphaFoldDB" id="A0AAV4M0Y0"/>
<dbReference type="PANTHER" id="PTHR13211:SF0">
    <property type="entry name" value="TELOMERASE CAJAL BODY PROTEIN 1"/>
    <property type="match status" value="1"/>
</dbReference>
<dbReference type="InterPro" id="IPR036322">
    <property type="entry name" value="WD40_repeat_dom_sf"/>
</dbReference>
<name>A0AAV4M0Y0_BABCB</name>
<accession>A0AAV4M0Y0</accession>
<evidence type="ECO:0000313" key="1">
    <source>
        <dbReference type="EMBL" id="GIX65535.1"/>
    </source>
</evidence>
<dbReference type="SMART" id="SM00320">
    <property type="entry name" value="WD40"/>
    <property type="match status" value="2"/>
</dbReference>
<dbReference type="EMBL" id="BPLF01000005">
    <property type="protein sequence ID" value="GIX65535.1"/>
    <property type="molecule type" value="Genomic_DNA"/>
</dbReference>
<dbReference type="GeneID" id="94197016"/>